<dbReference type="Gene3D" id="3.30.200.20">
    <property type="entry name" value="Phosphorylase Kinase, domain 1"/>
    <property type="match status" value="1"/>
</dbReference>
<dbReference type="AlphaFoldDB" id="A0A1H0JC04"/>
<keyword evidence="3" id="KW-1185">Reference proteome</keyword>
<feature type="domain" description="Aminoglycoside phosphotransferase" evidence="1">
    <location>
        <begin position="73"/>
        <end position="283"/>
    </location>
</feature>
<dbReference type="InterPro" id="IPR002575">
    <property type="entry name" value="Aminoglycoside_PTrfase"/>
</dbReference>
<sequence length="352" mass="38499">MWVPLPYHLAIPSVAGDVGGPLGLPSGSLAQSELEVPTLTDPADDGAWLRDGTPSVEERLDQVAALADPARVVEPLPGGLTNTNCKVTTTSGTYVARLSRPSADFLSIDREAEFRNSVAAASTGIAPQVVEYVASAGVLVIEWVKGHTLEPTDLREPAVLAGIARSCRRLHASPRFVSDFNMFDMQRQYLHTARTHGFRLPDRYLDFIPAFDRVATVLSMHPAVTVPCHNDLLAANLIDDGTQTWLIDYEYSGNNDPSFELGNIWSEAALPPEHLGVLADAYLGRHDETFLARCRLQALASQYGWTLWGVIQNSVSEIDFDFWDWAIQKYVRAVATFGSPDFERLLAAAAPP</sequence>
<dbReference type="InterPro" id="IPR011009">
    <property type="entry name" value="Kinase-like_dom_sf"/>
</dbReference>
<evidence type="ECO:0000259" key="1">
    <source>
        <dbReference type="Pfam" id="PF01636"/>
    </source>
</evidence>
<keyword evidence="2" id="KW-0808">Transferase</keyword>
<dbReference type="Proteomes" id="UP000198741">
    <property type="component" value="Chromosome I"/>
</dbReference>
<evidence type="ECO:0000313" key="2">
    <source>
        <dbReference type="EMBL" id="SDO40999.1"/>
    </source>
</evidence>
<dbReference type="STRING" id="1090615.SAMN04515671_0851"/>
<dbReference type="Gene3D" id="3.90.1200.10">
    <property type="match status" value="1"/>
</dbReference>
<name>A0A1H0JC04_9ACTN</name>
<protein>
    <submittedName>
        <fullName evidence="2">Thiamine kinase</fullName>
    </submittedName>
</protein>
<dbReference type="GO" id="GO:0005737">
    <property type="term" value="C:cytoplasm"/>
    <property type="evidence" value="ECO:0007669"/>
    <property type="project" value="TreeGrafter"/>
</dbReference>
<dbReference type="GO" id="GO:0004305">
    <property type="term" value="F:ethanolamine kinase activity"/>
    <property type="evidence" value="ECO:0007669"/>
    <property type="project" value="TreeGrafter"/>
</dbReference>
<proteinExistence type="predicted"/>
<dbReference type="SUPFAM" id="SSF56112">
    <property type="entry name" value="Protein kinase-like (PK-like)"/>
    <property type="match status" value="1"/>
</dbReference>
<dbReference type="PANTHER" id="PTHR22603">
    <property type="entry name" value="CHOLINE/ETHANOALAMINE KINASE"/>
    <property type="match status" value="1"/>
</dbReference>
<dbReference type="CDD" id="cd05151">
    <property type="entry name" value="ChoK-like"/>
    <property type="match status" value="1"/>
</dbReference>
<dbReference type="PANTHER" id="PTHR22603:SF66">
    <property type="entry name" value="ETHANOLAMINE KINASE"/>
    <property type="match status" value="1"/>
</dbReference>
<dbReference type="Pfam" id="PF01636">
    <property type="entry name" value="APH"/>
    <property type="match status" value="1"/>
</dbReference>
<evidence type="ECO:0000313" key="3">
    <source>
        <dbReference type="Proteomes" id="UP000198741"/>
    </source>
</evidence>
<dbReference type="GO" id="GO:0006646">
    <property type="term" value="P:phosphatidylethanolamine biosynthetic process"/>
    <property type="evidence" value="ECO:0007669"/>
    <property type="project" value="TreeGrafter"/>
</dbReference>
<keyword evidence="2" id="KW-0418">Kinase</keyword>
<accession>A0A1H0JC04</accession>
<gene>
    <name evidence="2" type="ORF">SAMN04515671_0851</name>
</gene>
<reference evidence="2 3" key="1">
    <citation type="submission" date="2016-10" db="EMBL/GenBank/DDBJ databases">
        <authorList>
            <person name="de Groot N.N."/>
        </authorList>
    </citation>
    <scope>NUCLEOTIDE SEQUENCE [LARGE SCALE GENOMIC DNA]</scope>
    <source>
        <strain evidence="3">P4-7,KCTC 19426,CECT 7604</strain>
    </source>
</reference>
<dbReference type="EMBL" id="LT629710">
    <property type="protein sequence ID" value="SDO40999.1"/>
    <property type="molecule type" value="Genomic_DNA"/>
</dbReference>
<organism evidence="2 3">
    <name type="scientific">Nakamurella panacisegetis</name>
    <dbReference type="NCBI Taxonomy" id="1090615"/>
    <lineage>
        <taxon>Bacteria</taxon>
        <taxon>Bacillati</taxon>
        <taxon>Actinomycetota</taxon>
        <taxon>Actinomycetes</taxon>
        <taxon>Nakamurellales</taxon>
        <taxon>Nakamurellaceae</taxon>
        <taxon>Nakamurella</taxon>
    </lineage>
</organism>